<evidence type="ECO:0000259" key="2">
    <source>
        <dbReference type="SMART" id="SM00014"/>
    </source>
</evidence>
<reference evidence="4" key="1">
    <citation type="journal article" date="2011" name="J. Bacteriol.">
        <title>Genome sequences of eight morphologically diverse alphaproteobacteria.</title>
        <authorList>
            <consortium name="US DOE Joint Genome Institute"/>
            <person name="Brown P.J."/>
            <person name="Kysela D.T."/>
            <person name="Buechlein A."/>
            <person name="Hemmerich C."/>
            <person name="Brun Y.V."/>
        </authorList>
    </citation>
    <scope>NUCLEOTIDE SEQUENCE [LARGE SCALE GENOMIC DNA]</scope>
    <source>
        <strain evidence="4">ATCC 17100 / ATH 3.1.1 / DSM 162 / LMG 4299</strain>
    </source>
</reference>
<evidence type="ECO:0000313" key="3">
    <source>
        <dbReference type="EMBL" id="ADP72177.1"/>
    </source>
</evidence>
<dbReference type="STRING" id="648757.Rvan_2973"/>
<keyword evidence="1" id="KW-0472">Membrane</keyword>
<dbReference type="RefSeq" id="WP_013420546.1">
    <property type="nucleotide sequence ID" value="NC_014664.1"/>
</dbReference>
<sequence length="223" mass="23905">MDAMTVELQARRKACLIRFVAGLGVVAAIVVFGFFFVDRQIAGLLRPQYYGDPFFVALTFIAKPLAPAAALILALIATRNYLRGGSLTAREDEMLRLSLAIVVSAALAVQLKILFGRAWPETWVNNNPSWFANGVYGFFPLTDSRGYASFPSGHTTVVAALAGAVWRLWPKLRFVGVIATVLVGIGLLGATYHWFSDIVAGAVLGFVTGLAAASIGKTQPDAL</sequence>
<dbReference type="AlphaFoldDB" id="E3HZR7"/>
<keyword evidence="1" id="KW-1133">Transmembrane helix</keyword>
<feature type="transmembrane region" description="Helical" evidence="1">
    <location>
        <begin position="15"/>
        <end position="35"/>
    </location>
</feature>
<feature type="transmembrane region" description="Helical" evidence="1">
    <location>
        <begin position="55"/>
        <end position="76"/>
    </location>
</feature>
<evidence type="ECO:0000313" key="4">
    <source>
        <dbReference type="Proteomes" id="UP000001399"/>
    </source>
</evidence>
<feature type="domain" description="Phosphatidic acid phosphatase type 2/haloperoxidase" evidence="2">
    <location>
        <begin position="95"/>
        <end position="213"/>
    </location>
</feature>
<dbReference type="OrthoDB" id="9780507at2"/>
<dbReference type="KEGG" id="rva:Rvan_2973"/>
<dbReference type="InterPro" id="IPR000326">
    <property type="entry name" value="PAP2/HPO"/>
</dbReference>
<feature type="transmembrane region" description="Helical" evidence="1">
    <location>
        <begin position="172"/>
        <end position="192"/>
    </location>
</feature>
<dbReference type="HOGENOM" id="CLU_072573_6_1_5"/>
<dbReference type="InterPro" id="IPR036938">
    <property type="entry name" value="PAP2/HPO_sf"/>
</dbReference>
<dbReference type="Gene3D" id="1.20.144.10">
    <property type="entry name" value="Phosphatidic acid phosphatase type 2/haloperoxidase"/>
    <property type="match status" value="1"/>
</dbReference>
<feature type="transmembrane region" description="Helical" evidence="1">
    <location>
        <begin position="97"/>
        <end position="119"/>
    </location>
</feature>
<dbReference type="SMART" id="SM00014">
    <property type="entry name" value="acidPPc"/>
    <property type="match status" value="1"/>
</dbReference>
<dbReference type="Proteomes" id="UP000001399">
    <property type="component" value="Chromosome"/>
</dbReference>
<keyword evidence="1" id="KW-0812">Transmembrane</keyword>
<dbReference type="Pfam" id="PF01569">
    <property type="entry name" value="PAP2"/>
    <property type="match status" value="1"/>
</dbReference>
<accession>E3HZR7</accession>
<organism evidence="3 4">
    <name type="scientific">Rhodomicrobium vannielii (strain ATCC 17100 / DSM 162 / LMG 4299 / NCIMB 10020 / ATH 3.1.1)</name>
    <dbReference type="NCBI Taxonomy" id="648757"/>
    <lineage>
        <taxon>Bacteria</taxon>
        <taxon>Pseudomonadati</taxon>
        <taxon>Pseudomonadota</taxon>
        <taxon>Alphaproteobacteria</taxon>
        <taxon>Hyphomicrobiales</taxon>
        <taxon>Hyphomicrobiaceae</taxon>
        <taxon>Rhodomicrobium</taxon>
    </lineage>
</organism>
<dbReference type="SUPFAM" id="SSF48317">
    <property type="entry name" value="Acid phosphatase/Vanadium-dependent haloperoxidase"/>
    <property type="match status" value="1"/>
</dbReference>
<dbReference type="eggNOG" id="COG0671">
    <property type="taxonomic scope" value="Bacteria"/>
</dbReference>
<name>E3HZR7_RHOVT</name>
<proteinExistence type="predicted"/>
<feature type="transmembrane region" description="Helical" evidence="1">
    <location>
        <begin position="146"/>
        <end position="165"/>
    </location>
</feature>
<gene>
    <name evidence="3" type="ordered locus">Rvan_2973</name>
</gene>
<keyword evidence="4" id="KW-1185">Reference proteome</keyword>
<dbReference type="EMBL" id="CP002292">
    <property type="protein sequence ID" value="ADP72177.1"/>
    <property type="molecule type" value="Genomic_DNA"/>
</dbReference>
<protein>
    <submittedName>
        <fullName evidence="3">Phosphoesterase PA-phosphatase related protein</fullName>
    </submittedName>
</protein>
<evidence type="ECO:0000256" key="1">
    <source>
        <dbReference type="SAM" id="Phobius"/>
    </source>
</evidence>